<name>A0ABS0N1D1_PSELU</name>
<dbReference type="InterPro" id="IPR006521">
    <property type="entry name" value="Tail_protein_I"/>
</dbReference>
<dbReference type="Pfam" id="PF09684">
    <property type="entry name" value="Tail_P2_I"/>
    <property type="match status" value="1"/>
</dbReference>
<sequence>MNKLLPPNATALERRIAQTEASISELPTPICDVWNPDTAPVELLPWLAWAFSVDAWDSAWTENQRRETIKSSVQVHQHKGTFAAIRDALNALGFPIRVQEWYQQDPPGKPYTFKLLIDVDQIGVPNTGALKFMPVVMAAKNLRSHLDTIELRVASTAEVFTAGLATLGNELTLRPGDEQYAQIIPGLAQGDIDLDAITNTGLVAALGIHQ</sequence>
<organism evidence="1 2">
    <name type="scientific">Pseudomonas luteola</name>
    <dbReference type="NCBI Taxonomy" id="47886"/>
    <lineage>
        <taxon>Bacteria</taxon>
        <taxon>Pseudomonadati</taxon>
        <taxon>Pseudomonadota</taxon>
        <taxon>Gammaproteobacteria</taxon>
        <taxon>Pseudomonadales</taxon>
        <taxon>Pseudomonadaceae</taxon>
        <taxon>Pseudomonas</taxon>
    </lineage>
</organism>
<accession>A0ABS0N1D1</accession>
<dbReference type="Proteomes" id="UP000638986">
    <property type="component" value="Unassembled WGS sequence"/>
</dbReference>
<gene>
    <name evidence="1" type="ORF">I5Q09_24365</name>
</gene>
<dbReference type="NCBIfam" id="TIGR01634">
    <property type="entry name" value="tail_P2_I"/>
    <property type="match status" value="1"/>
</dbReference>
<evidence type="ECO:0000313" key="2">
    <source>
        <dbReference type="Proteomes" id="UP000638986"/>
    </source>
</evidence>
<evidence type="ECO:0000313" key="1">
    <source>
        <dbReference type="EMBL" id="MBH3441817.1"/>
    </source>
</evidence>
<dbReference type="EMBL" id="JADTXM010000029">
    <property type="protein sequence ID" value="MBH3441817.1"/>
    <property type="molecule type" value="Genomic_DNA"/>
</dbReference>
<proteinExistence type="predicted"/>
<dbReference type="RefSeq" id="WP_197873534.1">
    <property type="nucleotide sequence ID" value="NZ_JADTXM010000029.1"/>
</dbReference>
<comment type="caution">
    <text evidence="1">The sequence shown here is derived from an EMBL/GenBank/DDBJ whole genome shotgun (WGS) entry which is preliminary data.</text>
</comment>
<protein>
    <submittedName>
        <fullName evidence="1">Phage tail protein I</fullName>
    </submittedName>
</protein>
<reference evidence="1 2" key="1">
    <citation type="submission" date="2020-11" db="EMBL/GenBank/DDBJ databases">
        <title>Enhanced detection system for hospital associated transmission using whole genome sequencing surveillance.</title>
        <authorList>
            <person name="Harrison L.H."/>
            <person name="Van Tyne D."/>
            <person name="Marsh J.W."/>
            <person name="Griffith M.P."/>
            <person name="Snyder D.J."/>
            <person name="Cooper V.S."/>
            <person name="Mustapha M."/>
        </authorList>
    </citation>
    <scope>NUCLEOTIDE SEQUENCE [LARGE SCALE GENOMIC DNA]</scope>
    <source>
        <strain evidence="1 2">PSB00013</strain>
    </source>
</reference>